<dbReference type="GO" id="GO:0008237">
    <property type="term" value="F:metallopeptidase activity"/>
    <property type="evidence" value="ECO:0007669"/>
    <property type="project" value="InterPro"/>
</dbReference>
<dbReference type="InterPro" id="IPR024079">
    <property type="entry name" value="MetalloPept_cat_dom_sf"/>
</dbReference>
<keyword evidence="1" id="KW-0812">Transmembrane</keyword>
<keyword evidence="1" id="KW-1133">Transmembrane helix</keyword>
<comment type="caution">
    <text evidence="2">The sequence shown here is derived from an EMBL/GenBank/DDBJ whole genome shotgun (WGS) entry which is preliminary data.</text>
</comment>
<evidence type="ECO:0008006" key="3">
    <source>
        <dbReference type="Google" id="ProtNLM"/>
    </source>
</evidence>
<evidence type="ECO:0000313" key="2">
    <source>
        <dbReference type="EMBL" id="KKL84137.1"/>
    </source>
</evidence>
<accession>A0A0F9I9M5</accession>
<feature type="non-terminal residue" evidence="2">
    <location>
        <position position="175"/>
    </location>
</feature>
<dbReference type="SUPFAM" id="SSF55486">
    <property type="entry name" value="Metalloproteases ('zincins'), catalytic domain"/>
    <property type="match status" value="1"/>
</dbReference>
<proteinExistence type="predicted"/>
<reference evidence="2" key="1">
    <citation type="journal article" date="2015" name="Nature">
        <title>Complex archaea that bridge the gap between prokaryotes and eukaryotes.</title>
        <authorList>
            <person name="Spang A."/>
            <person name="Saw J.H."/>
            <person name="Jorgensen S.L."/>
            <person name="Zaremba-Niedzwiedzka K."/>
            <person name="Martijn J."/>
            <person name="Lind A.E."/>
            <person name="van Eijk R."/>
            <person name="Schleper C."/>
            <person name="Guy L."/>
            <person name="Ettema T.J."/>
        </authorList>
    </citation>
    <scope>NUCLEOTIDE SEQUENCE</scope>
</reference>
<dbReference type="AlphaFoldDB" id="A0A0F9I9M5"/>
<name>A0A0F9I9M5_9ZZZZ</name>
<organism evidence="2">
    <name type="scientific">marine sediment metagenome</name>
    <dbReference type="NCBI Taxonomy" id="412755"/>
    <lineage>
        <taxon>unclassified sequences</taxon>
        <taxon>metagenomes</taxon>
        <taxon>ecological metagenomes</taxon>
    </lineage>
</organism>
<dbReference type="EMBL" id="LAZR01021785">
    <property type="protein sequence ID" value="KKL84137.1"/>
    <property type="molecule type" value="Genomic_DNA"/>
</dbReference>
<keyword evidence="1" id="KW-0472">Membrane</keyword>
<dbReference type="Gene3D" id="3.40.390.10">
    <property type="entry name" value="Collagenase (Catalytic Domain)"/>
    <property type="match status" value="1"/>
</dbReference>
<sequence>MMAIKGFFSIVFVFIAIFLFVFYWFIPFDTTEFLESTDKNFNFSLDDSDENLQFYKNMRYPNSDISYKIQDCPLYKKNNIDQAFEIISNLTVLDFFPVSYGEEISAFCSDRRKSKGGLFVAGEGGPINITKTQDFNVIFHGEILLITESKCAEPNIGLHEILHALGFDHSSNKNS</sequence>
<gene>
    <name evidence="2" type="ORF">LCGC14_1967710</name>
</gene>
<protein>
    <recommendedName>
        <fullName evidence="3">Peptidase metallopeptidase domain-containing protein</fullName>
    </recommendedName>
</protein>
<evidence type="ECO:0000256" key="1">
    <source>
        <dbReference type="SAM" id="Phobius"/>
    </source>
</evidence>
<feature type="transmembrane region" description="Helical" evidence="1">
    <location>
        <begin position="7"/>
        <end position="26"/>
    </location>
</feature>